<dbReference type="Proteomes" id="UP000829364">
    <property type="component" value="Chromosome 12"/>
</dbReference>
<dbReference type="GO" id="GO:0000435">
    <property type="term" value="P:positive regulation of transcription from RNA polymerase II promoter by galactose"/>
    <property type="evidence" value="ECO:0007669"/>
    <property type="project" value="TreeGrafter"/>
</dbReference>
<dbReference type="GO" id="GO:0000978">
    <property type="term" value="F:RNA polymerase II cis-regulatory region sequence-specific DNA binding"/>
    <property type="evidence" value="ECO:0007669"/>
    <property type="project" value="TreeGrafter"/>
</dbReference>
<dbReference type="PANTHER" id="PTHR47424:SF2">
    <property type="entry name" value="TRANSCRIPTION FACTOR DOMAIN-CONTAINING PROTEIN-RELATED"/>
    <property type="match status" value="1"/>
</dbReference>
<dbReference type="CDD" id="cd00067">
    <property type="entry name" value="GAL4"/>
    <property type="match status" value="1"/>
</dbReference>
<keyword evidence="1" id="KW-0479">Metal-binding</keyword>
<evidence type="ECO:0000256" key="1">
    <source>
        <dbReference type="ARBA" id="ARBA00022723"/>
    </source>
</evidence>
<reference evidence="7" key="1">
    <citation type="submission" date="2021-11" db="EMBL/GenBank/DDBJ databases">
        <title>Purpureocillium_takamizusanense_genome.</title>
        <authorList>
            <person name="Nguyen N.-H."/>
        </authorList>
    </citation>
    <scope>NUCLEOTIDE SEQUENCE</scope>
    <source>
        <strain evidence="7">PT3</strain>
    </source>
</reference>
<dbReference type="InterPro" id="IPR007219">
    <property type="entry name" value="XnlR_reg_dom"/>
</dbReference>
<organism evidence="7 8">
    <name type="scientific">Purpureocillium takamizusanense</name>
    <dbReference type="NCBI Taxonomy" id="2060973"/>
    <lineage>
        <taxon>Eukaryota</taxon>
        <taxon>Fungi</taxon>
        <taxon>Dikarya</taxon>
        <taxon>Ascomycota</taxon>
        <taxon>Pezizomycotina</taxon>
        <taxon>Sordariomycetes</taxon>
        <taxon>Hypocreomycetidae</taxon>
        <taxon>Hypocreales</taxon>
        <taxon>Ophiocordycipitaceae</taxon>
        <taxon>Purpureocillium</taxon>
    </lineage>
</organism>
<evidence type="ECO:0000256" key="5">
    <source>
        <dbReference type="SAM" id="MobiDB-lite"/>
    </source>
</evidence>
<dbReference type="Pfam" id="PF04082">
    <property type="entry name" value="Fungal_trans"/>
    <property type="match status" value="1"/>
</dbReference>
<keyword evidence="3" id="KW-0804">Transcription</keyword>
<evidence type="ECO:0000256" key="2">
    <source>
        <dbReference type="ARBA" id="ARBA00023015"/>
    </source>
</evidence>
<dbReference type="PROSITE" id="PS50048">
    <property type="entry name" value="ZN2_CY6_FUNGAL_2"/>
    <property type="match status" value="1"/>
</dbReference>
<feature type="region of interest" description="Disordered" evidence="5">
    <location>
        <begin position="88"/>
        <end position="122"/>
    </location>
</feature>
<name>A0A9Q8QQF5_9HYPO</name>
<keyword evidence="2" id="KW-0805">Transcription regulation</keyword>
<dbReference type="SMART" id="SM00906">
    <property type="entry name" value="Fungal_trans"/>
    <property type="match status" value="1"/>
</dbReference>
<feature type="domain" description="Zn(2)-C6 fungal-type" evidence="6">
    <location>
        <begin position="3"/>
        <end position="36"/>
    </location>
</feature>
<accession>A0A9Q8QQF5</accession>
<keyword evidence="4" id="KW-0539">Nucleus</keyword>
<keyword evidence="8" id="KW-1185">Reference proteome</keyword>
<dbReference type="PANTHER" id="PTHR47424">
    <property type="entry name" value="REGULATORY PROTEIN GAL4"/>
    <property type="match status" value="1"/>
</dbReference>
<dbReference type="Pfam" id="PF00172">
    <property type="entry name" value="Zn_clus"/>
    <property type="match status" value="1"/>
</dbReference>
<sequence length="689" mass="76291">MRACLNCQRRKTRCLRSNTENGPCSYCLRAGKSCSFDTPPDRTPLTRRNLDAAERRCAQLQSLLQSLHRDIDIESVLKQHAGLASCAATAQEAEDGDQDASPPNRYEWHEGSLSPGFDSPEHGLSVATDGMAVLATSDAGYLGSSSGSQLLEEIGTAVSRGINKVQSSVQHGRSRPTPSVELLPPEISDLSLSHAANCLVDAYFNLYNTCYPIIHEKTFRDRLAAVQRQAPARSPWRVLYYMVLSIGHWLTHSETEHSNTHYYAAARANLSIQMLESGTFETLQAFLLIGNYLQKRDHTNTGYNFIGLACRMALELGLHRELPGQDGAIGHERRRQLFWATYCFESGFNITTGRPPTMLGDFVDTQFPRNIDDKGLLPSATAPSAASYPTTYSAIIAQAQLARIADAIYAEFLAAKSAGAKIEYRSAEARERDLNVWRHNLPKYFVAADVPPWFRAPRAVVLWKEQNLRILLWRGAQKYHSFLPTSENAEEKCLHVAMQTIHDVAEFCTTYESALHQGVAWYATYFLFQAALVLLASSLVNHGQADASSQRTELPWGHEYSVTKAQTCLRKLAAISRSASRCLESLNDIKSRLPIPASTGLVVDGVRDSVLVPGANASMVLESNTGQPQPSYECSESENGLAFHDGGQVSVSEQGGDLQMRMLKNQMSQDFMDMPLDFLLNDWAVPVPY</sequence>
<dbReference type="GO" id="GO:0000981">
    <property type="term" value="F:DNA-binding transcription factor activity, RNA polymerase II-specific"/>
    <property type="evidence" value="ECO:0007669"/>
    <property type="project" value="InterPro"/>
</dbReference>
<dbReference type="InterPro" id="IPR001138">
    <property type="entry name" value="Zn2Cys6_DnaBD"/>
</dbReference>
<evidence type="ECO:0000313" key="7">
    <source>
        <dbReference type="EMBL" id="UNI24568.1"/>
    </source>
</evidence>
<dbReference type="InterPro" id="IPR036864">
    <property type="entry name" value="Zn2-C6_fun-type_DNA-bd_sf"/>
</dbReference>
<evidence type="ECO:0000259" key="6">
    <source>
        <dbReference type="PROSITE" id="PS50048"/>
    </source>
</evidence>
<dbReference type="CDD" id="cd12148">
    <property type="entry name" value="fungal_TF_MHR"/>
    <property type="match status" value="1"/>
</dbReference>
<dbReference type="Gene3D" id="4.10.240.10">
    <property type="entry name" value="Zn(2)-C6 fungal-type DNA-binding domain"/>
    <property type="match status" value="1"/>
</dbReference>
<evidence type="ECO:0000313" key="8">
    <source>
        <dbReference type="Proteomes" id="UP000829364"/>
    </source>
</evidence>
<dbReference type="InterPro" id="IPR051127">
    <property type="entry name" value="Fungal_SecMet_Regulators"/>
</dbReference>
<dbReference type="GO" id="GO:0008270">
    <property type="term" value="F:zinc ion binding"/>
    <property type="evidence" value="ECO:0007669"/>
    <property type="project" value="InterPro"/>
</dbReference>
<dbReference type="EMBL" id="CP086365">
    <property type="protein sequence ID" value="UNI24568.1"/>
    <property type="molecule type" value="Genomic_DNA"/>
</dbReference>
<dbReference type="GO" id="GO:0006351">
    <property type="term" value="P:DNA-templated transcription"/>
    <property type="evidence" value="ECO:0007669"/>
    <property type="project" value="InterPro"/>
</dbReference>
<dbReference type="AlphaFoldDB" id="A0A9Q8QQF5"/>
<dbReference type="SMART" id="SM00066">
    <property type="entry name" value="GAL4"/>
    <property type="match status" value="1"/>
</dbReference>
<protein>
    <recommendedName>
        <fullName evidence="6">Zn(2)-C6 fungal-type domain-containing protein</fullName>
    </recommendedName>
</protein>
<dbReference type="RefSeq" id="XP_047848049.1">
    <property type="nucleotide sequence ID" value="XM_047992036.1"/>
</dbReference>
<evidence type="ECO:0000256" key="3">
    <source>
        <dbReference type="ARBA" id="ARBA00023163"/>
    </source>
</evidence>
<dbReference type="OrthoDB" id="3364175at2759"/>
<dbReference type="GeneID" id="72072246"/>
<dbReference type="SUPFAM" id="SSF57701">
    <property type="entry name" value="Zn2/Cys6 DNA-binding domain"/>
    <property type="match status" value="1"/>
</dbReference>
<dbReference type="GO" id="GO:0005634">
    <property type="term" value="C:nucleus"/>
    <property type="evidence" value="ECO:0007669"/>
    <property type="project" value="TreeGrafter"/>
</dbReference>
<proteinExistence type="predicted"/>
<gene>
    <name evidence="7" type="ORF">JDV02_010302</name>
</gene>
<evidence type="ECO:0000256" key="4">
    <source>
        <dbReference type="ARBA" id="ARBA00023242"/>
    </source>
</evidence>